<dbReference type="CTD" id="8588505"/>
<protein>
    <submittedName>
        <fullName evidence="12">Protein CBG20346</fullName>
    </submittedName>
</protein>
<accession>A8XXL1</accession>
<feature type="region of interest" description="Disordered" evidence="9">
    <location>
        <begin position="1"/>
        <end position="38"/>
    </location>
</feature>
<dbReference type="Gene3D" id="1.10.357.20">
    <property type="entry name" value="SLC41 divalent cation transporters, integral membrane domain"/>
    <property type="match status" value="2"/>
</dbReference>
<dbReference type="RefSeq" id="XP_002646509.1">
    <property type="nucleotide sequence ID" value="XM_002646463.1"/>
</dbReference>
<evidence type="ECO:0000313" key="12">
    <source>
        <dbReference type="EMBL" id="CAP37380.1"/>
    </source>
</evidence>
<evidence type="ECO:0000259" key="11">
    <source>
        <dbReference type="Pfam" id="PF01769"/>
    </source>
</evidence>
<evidence type="ECO:0000256" key="6">
    <source>
        <dbReference type="ARBA" id="ARBA00022989"/>
    </source>
</evidence>
<dbReference type="InterPro" id="IPR045349">
    <property type="entry name" value="SLC41A1-3"/>
</dbReference>
<dbReference type="Pfam" id="PF01769">
    <property type="entry name" value="MgtE"/>
    <property type="match status" value="2"/>
</dbReference>
<reference evidence="12 13" key="2">
    <citation type="journal article" date="2011" name="PLoS Genet.">
        <title>Caenorhabditis briggsae recombinant inbred line genotypes reveal inter-strain incompatibility and the evolution of recombination.</title>
        <authorList>
            <person name="Ross J.A."/>
            <person name="Koboldt D.C."/>
            <person name="Staisch J.E."/>
            <person name="Chamberlin H.M."/>
            <person name="Gupta B.P."/>
            <person name="Miller R.D."/>
            <person name="Baird S.E."/>
            <person name="Haag E.S."/>
        </authorList>
    </citation>
    <scope>NUCLEOTIDE SEQUENCE [LARGE SCALE GENOMIC DNA]</scope>
    <source>
        <strain evidence="12 13">AF16</strain>
    </source>
</reference>
<dbReference type="InterPro" id="IPR006667">
    <property type="entry name" value="SLC41_membr_dom"/>
</dbReference>
<keyword evidence="13" id="KW-1185">Reference proteome</keyword>
<reference evidence="12 13" key="1">
    <citation type="journal article" date="2003" name="PLoS Biol.">
        <title>The genome sequence of Caenorhabditis briggsae: a platform for comparative genomics.</title>
        <authorList>
            <person name="Stein L.D."/>
            <person name="Bao Z."/>
            <person name="Blasiar D."/>
            <person name="Blumenthal T."/>
            <person name="Brent M.R."/>
            <person name="Chen N."/>
            <person name="Chinwalla A."/>
            <person name="Clarke L."/>
            <person name="Clee C."/>
            <person name="Coghlan A."/>
            <person name="Coulson A."/>
            <person name="D'Eustachio P."/>
            <person name="Fitch D.H."/>
            <person name="Fulton L.A."/>
            <person name="Fulton R.E."/>
            <person name="Griffiths-Jones S."/>
            <person name="Harris T.W."/>
            <person name="Hillier L.W."/>
            <person name="Kamath R."/>
            <person name="Kuwabara P.E."/>
            <person name="Mardis E.R."/>
            <person name="Marra M.A."/>
            <person name="Miner T.L."/>
            <person name="Minx P."/>
            <person name="Mullikin J.C."/>
            <person name="Plumb R.W."/>
            <person name="Rogers J."/>
            <person name="Schein J.E."/>
            <person name="Sohrmann M."/>
            <person name="Spieth J."/>
            <person name="Stajich J.E."/>
            <person name="Wei C."/>
            <person name="Willey D."/>
            <person name="Wilson R.K."/>
            <person name="Durbin R."/>
            <person name="Waterston R.H."/>
        </authorList>
    </citation>
    <scope>NUCLEOTIDE SEQUENCE [LARGE SCALE GENOMIC DNA]</scope>
    <source>
        <strain evidence="12 13">AF16</strain>
    </source>
</reference>
<dbReference type="AlphaFoldDB" id="A8XXL1"/>
<feature type="compositionally biased region" description="Low complexity" evidence="9">
    <location>
        <begin position="11"/>
        <end position="22"/>
    </location>
</feature>
<evidence type="ECO:0000256" key="2">
    <source>
        <dbReference type="ARBA" id="ARBA00009749"/>
    </source>
</evidence>
<feature type="transmembrane region" description="Helical" evidence="10">
    <location>
        <begin position="436"/>
        <end position="458"/>
    </location>
</feature>
<proteinExistence type="inferred from homology"/>
<sequence length="533" mass="59098">MLKPPPLLEEQPTQTYSPTTSSDEGVETAVEQRSNRDDEPRSILEIYTPKILTSMETVAMRRRRMCRTRCCRFFCRNRDNCAQTARCRLIAIPSCLPTLRLIISALIKDSLFPFFIGGCGSIGAGLLLTYANKELSLIKEIPEFLVLMPPLQGLRGNLDMTFSSRMSTLAHKGAFAEEGILMRVRRNAAVSEALSIVVCLVANLISLFIVHLTPALRDSQSDEFANSTTVSNDTDTRDLSNIESSMFLTSSSILSVALNCAICTTFLFTIVYYAWKHDYNPDNIVAPLGASISDMLTIGSMLFLCYLLRPYAGFSSALPNIIISISICSIPVWIMLGWKDEMAVTTAKQQCLTLVFASIVSCLAGLIQSEGAMTYPNYPAYQTLISGLAGNRGAVLASRISSYLEIHQESELDWKQRAIPFIYYRSDCSEAQTARLLLFTALPFQMFFVGISTALSFVYEPVELDWKFFLGYALVVLVQSFTILYLAQLIVFTLWKFGLDPDNHAIPLLTSAADVCGCGLLICLFLVLDKAFG</sequence>
<dbReference type="InParanoid" id="A8XXL1"/>
<evidence type="ECO:0000256" key="1">
    <source>
        <dbReference type="ARBA" id="ARBA00004141"/>
    </source>
</evidence>
<feature type="transmembrane region" description="Helical" evidence="10">
    <location>
        <begin position="470"/>
        <end position="494"/>
    </location>
</feature>
<feature type="domain" description="SLC41A/MgtE integral membrane" evidence="11">
    <location>
        <begin position="148"/>
        <end position="303"/>
    </location>
</feature>
<keyword evidence="3" id="KW-0813">Transport</keyword>
<evidence type="ECO:0000256" key="3">
    <source>
        <dbReference type="ARBA" id="ARBA00022448"/>
    </source>
</evidence>
<dbReference type="eggNOG" id="KOG3788">
    <property type="taxonomic scope" value="Eukaryota"/>
</dbReference>
<evidence type="ECO:0000256" key="8">
    <source>
        <dbReference type="ARBA" id="ARBA00023136"/>
    </source>
</evidence>
<evidence type="ECO:0000256" key="7">
    <source>
        <dbReference type="ARBA" id="ARBA00023065"/>
    </source>
</evidence>
<feature type="transmembrane region" description="Helical" evidence="10">
    <location>
        <begin position="350"/>
        <end position="367"/>
    </location>
</feature>
<feature type="domain" description="SLC41A/MgtE integral membrane" evidence="11">
    <location>
        <begin position="383"/>
        <end position="523"/>
    </location>
</feature>
<dbReference type="FunCoup" id="A8XXL1">
    <property type="interactions" value="34"/>
</dbReference>
<keyword evidence="8 10" id="KW-0472">Membrane</keyword>
<feature type="transmembrane region" description="Helical" evidence="10">
    <location>
        <begin position="111"/>
        <end position="131"/>
    </location>
</feature>
<dbReference type="PANTHER" id="PTHR16228:SF24">
    <property type="entry name" value="SLC41A_MGTE INTEGRAL MEMBRANE DOMAIN-CONTAINING PROTEIN"/>
    <property type="match status" value="1"/>
</dbReference>
<keyword evidence="4 10" id="KW-0812">Transmembrane</keyword>
<evidence type="ECO:0000256" key="5">
    <source>
        <dbReference type="ARBA" id="ARBA00022842"/>
    </source>
</evidence>
<gene>
    <name evidence="12 14" type="ORF">CBG20346</name>
    <name evidence="12" type="ORF">CBG_20346</name>
</gene>
<dbReference type="HOGENOM" id="CLU_018207_3_0_1"/>
<dbReference type="WormBase" id="CBG20346a">
    <property type="protein sequence ID" value="CBP40662"/>
    <property type="gene ID" value="WBGene00039351"/>
</dbReference>
<dbReference type="InterPro" id="IPR036739">
    <property type="entry name" value="SLC41_membr_dom_sf"/>
</dbReference>
<comment type="similarity">
    <text evidence="2">Belongs to the SLC41A transporter family.</text>
</comment>
<dbReference type="OMA" id="PDNHAIP"/>
<dbReference type="GO" id="GO:0008324">
    <property type="term" value="F:monoatomic cation transmembrane transporter activity"/>
    <property type="evidence" value="ECO:0007669"/>
    <property type="project" value="InterPro"/>
</dbReference>
<evidence type="ECO:0000256" key="10">
    <source>
        <dbReference type="SAM" id="Phobius"/>
    </source>
</evidence>
<name>A8XXL1_CAEBR</name>
<feature type="transmembrane region" description="Helical" evidence="10">
    <location>
        <begin position="193"/>
        <end position="212"/>
    </location>
</feature>
<dbReference type="PANTHER" id="PTHR16228">
    <property type="entry name" value="DIVALENT CATION TRANSPORTER SOLUTE CARRIER FAMILY 41"/>
    <property type="match status" value="1"/>
</dbReference>
<evidence type="ECO:0000313" key="13">
    <source>
        <dbReference type="Proteomes" id="UP000008549"/>
    </source>
</evidence>
<comment type="subcellular location">
    <subcellularLocation>
        <location evidence="1">Membrane</location>
        <topology evidence="1">Multi-pass membrane protein</topology>
    </subcellularLocation>
</comment>
<dbReference type="Proteomes" id="UP000008549">
    <property type="component" value="Unassembled WGS sequence"/>
</dbReference>
<dbReference type="FunFam" id="1.10.357.20:FF:000013">
    <property type="entry name" value="Protein CBG20346"/>
    <property type="match status" value="1"/>
</dbReference>
<feature type="transmembrane region" description="Helical" evidence="10">
    <location>
        <begin position="253"/>
        <end position="275"/>
    </location>
</feature>
<feature type="transmembrane region" description="Helical" evidence="10">
    <location>
        <begin position="506"/>
        <end position="528"/>
    </location>
</feature>
<feature type="transmembrane region" description="Helical" evidence="10">
    <location>
        <begin position="287"/>
        <end position="309"/>
    </location>
</feature>
<dbReference type="EMBL" id="HE601396">
    <property type="protein sequence ID" value="CAP37380.1"/>
    <property type="molecule type" value="Genomic_DNA"/>
</dbReference>
<evidence type="ECO:0000313" key="14">
    <source>
        <dbReference type="WormBase" id="CBG20346a"/>
    </source>
</evidence>
<evidence type="ECO:0000256" key="9">
    <source>
        <dbReference type="SAM" id="MobiDB-lite"/>
    </source>
</evidence>
<dbReference type="GO" id="GO:0005886">
    <property type="term" value="C:plasma membrane"/>
    <property type="evidence" value="ECO:0000318"/>
    <property type="project" value="GO_Central"/>
</dbReference>
<evidence type="ECO:0000256" key="4">
    <source>
        <dbReference type="ARBA" id="ARBA00022692"/>
    </source>
</evidence>
<feature type="transmembrane region" description="Helical" evidence="10">
    <location>
        <begin position="321"/>
        <end position="338"/>
    </location>
</feature>
<organism evidence="12 13">
    <name type="scientific">Caenorhabditis briggsae</name>
    <dbReference type="NCBI Taxonomy" id="6238"/>
    <lineage>
        <taxon>Eukaryota</taxon>
        <taxon>Metazoa</taxon>
        <taxon>Ecdysozoa</taxon>
        <taxon>Nematoda</taxon>
        <taxon>Chromadorea</taxon>
        <taxon>Rhabditida</taxon>
        <taxon>Rhabditina</taxon>
        <taxon>Rhabditomorpha</taxon>
        <taxon>Rhabditoidea</taxon>
        <taxon>Rhabditidae</taxon>
        <taxon>Peloderinae</taxon>
        <taxon>Caenorhabditis</taxon>
    </lineage>
</organism>
<dbReference type="GeneID" id="8588505"/>
<dbReference type="KEGG" id="cbr:CBG_20346"/>
<keyword evidence="5" id="KW-0460">Magnesium</keyword>
<keyword evidence="6 10" id="KW-1133">Transmembrane helix</keyword>
<keyword evidence="7" id="KW-0406">Ion transport</keyword>
<dbReference type="SUPFAM" id="SSF161093">
    <property type="entry name" value="MgtE membrane domain-like"/>
    <property type="match status" value="2"/>
</dbReference>